<reference evidence="1" key="2">
    <citation type="submission" date="2016-07" db="EMBL/GenBank/DDBJ databases">
        <authorList>
            <person name="Wan K."/>
            <person name="Booth B."/>
            <person name="Spirohn K."/>
            <person name="Hao T."/>
            <person name="Hu Y."/>
            <person name="Calderwood M."/>
            <person name="Hill D."/>
            <person name="Mohr S."/>
            <person name="Vidal M."/>
            <person name="Celniker S."/>
            <person name="Perrimon N."/>
        </authorList>
    </citation>
    <scope>NUCLEOTIDE SEQUENCE</scope>
    <source>
        <strain evidence="1">10N.222.48.A2</strain>
    </source>
</reference>
<sequence>MSYWFGIGSSKVELVGSFETLEQAQRAYESEPEATVGIFNASTESYALIMLEKLKPKPIVSSLPLRMRQAYLLGKRGGKNPYALGSQEFNDFERARDK</sequence>
<dbReference type="AlphaFoldDB" id="A0A2N7NFD1"/>
<reference evidence="1" key="3">
    <citation type="journal article" date="2018" name="Nature">
        <title>A major lineage of non-tailed dsDNA viruses as unrecognized killers of marine bacteria.</title>
        <authorList>
            <person name="Kauffman K.M."/>
            <person name="Hussain F.A."/>
            <person name="Yang J."/>
            <person name="Arevalo P."/>
            <person name="Brown J.M."/>
            <person name="Chang W.K."/>
            <person name="VanInsberghe D."/>
            <person name="Elsherbini J."/>
            <person name="Sharma R.S."/>
            <person name="Cutler M.B."/>
            <person name="Kelly L."/>
            <person name="Polz M.F."/>
        </authorList>
    </citation>
    <scope>NUCLEOTIDE SEQUENCE</scope>
    <source>
        <strain evidence="1">10N.222.48.A2</strain>
    </source>
</reference>
<name>A0A2N7NFD1_9VIBR</name>
<reference evidence="2 4" key="4">
    <citation type="submission" date="2019-04" db="EMBL/GenBank/DDBJ databases">
        <title>A reverse ecology approach based on a biological definition of microbial populations.</title>
        <authorList>
            <person name="Arevalo P."/>
            <person name="Vaninsberghe D."/>
            <person name="Elsherbini J."/>
            <person name="Gore J."/>
            <person name="Polz M."/>
        </authorList>
    </citation>
    <scope>NUCLEOTIDE SEQUENCE [LARGE SCALE GENOMIC DNA]</scope>
    <source>
        <strain evidence="2 4">10N.222.45.A8</strain>
    </source>
</reference>
<gene>
    <name evidence="1" type="ORF">BCS92_19310</name>
    <name evidence="2" type="ORF">FC057_20490</name>
</gene>
<proteinExistence type="predicted"/>
<protein>
    <submittedName>
        <fullName evidence="1">Uncharacterized protein</fullName>
    </submittedName>
</protein>
<dbReference type="Proteomes" id="UP000235579">
    <property type="component" value="Unassembled WGS sequence"/>
</dbReference>
<evidence type="ECO:0000313" key="4">
    <source>
        <dbReference type="Proteomes" id="UP000308018"/>
    </source>
</evidence>
<evidence type="ECO:0000313" key="2">
    <source>
        <dbReference type="EMBL" id="TKG28884.1"/>
    </source>
</evidence>
<dbReference type="EMBL" id="MDBP01000057">
    <property type="protein sequence ID" value="PMP11894.1"/>
    <property type="molecule type" value="Genomic_DNA"/>
</dbReference>
<dbReference type="RefSeq" id="WP_102258115.1">
    <property type="nucleotide sequence ID" value="NZ_MDBP01000057.1"/>
</dbReference>
<evidence type="ECO:0000313" key="3">
    <source>
        <dbReference type="Proteomes" id="UP000235579"/>
    </source>
</evidence>
<evidence type="ECO:0000313" key="1">
    <source>
        <dbReference type="EMBL" id="PMP11894.1"/>
    </source>
</evidence>
<accession>A0A2N7NFD1</accession>
<organism evidence="1 3">
    <name type="scientific">Vibrio tasmaniensis</name>
    <dbReference type="NCBI Taxonomy" id="212663"/>
    <lineage>
        <taxon>Bacteria</taxon>
        <taxon>Pseudomonadati</taxon>
        <taxon>Pseudomonadota</taxon>
        <taxon>Gammaproteobacteria</taxon>
        <taxon>Vibrionales</taxon>
        <taxon>Vibrionaceae</taxon>
        <taxon>Vibrio</taxon>
    </lineage>
</organism>
<dbReference type="EMBL" id="SYVV01000038">
    <property type="protein sequence ID" value="TKG28884.1"/>
    <property type="molecule type" value="Genomic_DNA"/>
</dbReference>
<reference evidence="3" key="1">
    <citation type="submission" date="2016-07" db="EMBL/GenBank/DDBJ databases">
        <title>Nontailed viruses are major unrecognized killers of bacteria in the ocean.</title>
        <authorList>
            <person name="Kauffman K."/>
            <person name="Hussain F."/>
            <person name="Yang J."/>
            <person name="Arevalo P."/>
            <person name="Brown J."/>
            <person name="Cutler M."/>
            <person name="Kelly L."/>
            <person name="Polz M.F."/>
        </authorList>
    </citation>
    <scope>NUCLEOTIDE SEQUENCE [LARGE SCALE GENOMIC DNA]</scope>
    <source>
        <strain evidence="3">10N.222.48.A2</strain>
    </source>
</reference>
<dbReference type="Proteomes" id="UP000308018">
    <property type="component" value="Unassembled WGS sequence"/>
</dbReference>
<comment type="caution">
    <text evidence="1">The sequence shown here is derived from an EMBL/GenBank/DDBJ whole genome shotgun (WGS) entry which is preliminary data.</text>
</comment>